<sequence length="185" mass="20461">MENSKETQFKTNQHRVKTEESLPENASFNGIPLHDGKALLLYLNEGLKEQESMRNDIYNAVKVSVDCGKQVVDAVKWYNFCESKEDMNAGIAVARRSSFFIALSFFSIDVALATRKLLATTLPAFPDVQFPTLPLGGFDIPNLPEYPEYRLPPPIISFPDIPVDGGNIPAFPIFSPPAPISTSTP</sequence>
<reference evidence="2" key="1">
    <citation type="submission" date="2018-07" db="EMBL/GenBank/DDBJ databases">
        <authorList>
            <person name="Gao Z.-S."/>
            <person name="Jia H.-M."/>
            <person name="Jia H.-J."/>
            <person name="Cai Q.-L."/>
            <person name="Wang Y."/>
            <person name="Zhao H.-B."/>
        </authorList>
    </citation>
    <scope>NUCLEOTIDE SEQUENCE</scope>
    <source>
        <tissue evidence="2">Leaves</tissue>
    </source>
</reference>
<evidence type="ECO:0000313" key="2">
    <source>
        <dbReference type="EMBL" id="KAB1200083.1"/>
    </source>
</evidence>
<proteinExistence type="predicted"/>
<protein>
    <submittedName>
        <fullName evidence="2">Uncharacterized protein</fullName>
    </submittedName>
</protein>
<evidence type="ECO:0000313" key="4">
    <source>
        <dbReference type="Proteomes" id="UP000516437"/>
    </source>
</evidence>
<dbReference type="AlphaFoldDB" id="A0A6A1UIW4"/>
<keyword evidence="4" id="KW-1185">Reference proteome</keyword>
<organism evidence="2 4">
    <name type="scientific">Morella rubra</name>
    <name type="common">Chinese bayberry</name>
    <dbReference type="NCBI Taxonomy" id="262757"/>
    <lineage>
        <taxon>Eukaryota</taxon>
        <taxon>Viridiplantae</taxon>
        <taxon>Streptophyta</taxon>
        <taxon>Embryophyta</taxon>
        <taxon>Tracheophyta</taxon>
        <taxon>Spermatophyta</taxon>
        <taxon>Magnoliopsida</taxon>
        <taxon>eudicotyledons</taxon>
        <taxon>Gunneridae</taxon>
        <taxon>Pentapetalae</taxon>
        <taxon>rosids</taxon>
        <taxon>fabids</taxon>
        <taxon>Fagales</taxon>
        <taxon>Myricaceae</taxon>
        <taxon>Morella</taxon>
    </lineage>
</organism>
<reference evidence="2" key="3">
    <citation type="submission" date="2019-09" db="EMBL/GenBank/DDBJ databases">
        <authorList>
            <person name="Gao Z."/>
        </authorList>
    </citation>
    <scope>NUCLEOTIDE SEQUENCE</scope>
    <source>
        <tissue evidence="2">Leaves</tissue>
    </source>
</reference>
<reference evidence="2 4" key="2">
    <citation type="journal article" date="2019" name="Plant Biotechnol. J.">
        <title>The red bayberry genome and genetic basis of sex determination.</title>
        <authorList>
            <person name="Jia H.M."/>
            <person name="Jia H.J."/>
            <person name="Cai Q.L."/>
            <person name="Wang Y."/>
            <person name="Zhao H.B."/>
            <person name="Yang W.F."/>
            <person name="Wang G.Y."/>
            <person name="Li Y.H."/>
            <person name="Zhan D.L."/>
            <person name="Shen Y.T."/>
            <person name="Niu Q.F."/>
            <person name="Chang L."/>
            <person name="Qiu J."/>
            <person name="Zhao L."/>
            <person name="Xie H.B."/>
            <person name="Fu W.Y."/>
            <person name="Jin J."/>
            <person name="Li X.W."/>
            <person name="Jiao Y."/>
            <person name="Zhou C.C."/>
            <person name="Tu T."/>
            <person name="Chai C.Y."/>
            <person name="Gao J.L."/>
            <person name="Fan L.J."/>
            <person name="van de Weg E."/>
            <person name="Wang J.Y."/>
            <person name="Gao Z.S."/>
        </authorList>
    </citation>
    <scope>NUCLEOTIDE SEQUENCE [LARGE SCALE GENOMIC DNA]</scope>
    <source>
        <tissue evidence="2">Leaves</tissue>
    </source>
</reference>
<feature type="region of interest" description="Disordered" evidence="1">
    <location>
        <begin position="1"/>
        <end position="21"/>
    </location>
</feature>
<comment type="caution">
    <text evidence="2">The sequence shown here is derived from an EMBL/GenBank/DDBJ whole genome shotgun (WGS) entry which is preliminary data.</text>
</comment>
<gene>
    <name evidence="2" type="ORF">CJ030_MR0G008291</name>
    <name evidence="3" type="ORF">CJ030_MR7G008270</name>
</gene>
<evidence type="ECO:0000313" key="3">
    <source>
        <dbReference type="EMBL" id="KAB1206814.1"/>
    </source>
</evidence>
<evidence type="ECO:0000256" key="1">
    <source>
        <dbReference type="SAM" id="MobiDB-lite"/>
    </source>
</evidence>
<dbReference type="Proteomes" id="UP000516437">
    <property type="component" value="Chromosome 7"/>
</dbReference>
<dbReference type="EMBL" id="RXIC02000025">
    <property type="protein sequence ID" value="KAB1206814.1"/>
    <property type="molecule type" value="Genomic_DNA"/>
</dbReference>
<accession>A0A6A1UIW4</accession>
<dbReference type="OrthoDB" id="1166041at2759"/>
<dbReference type="EMBL" id="RXIC02000227">
    <property type="protein sequence ID" value="KAB1200083.1"/>
    <property type="molecule type" value="Genomic_DNA"/>
</dbReference>
<name>A0A6A1UIW4_9ROSI</name>